<evidence type="ECO:0000256" key="1">
    <source>
        <dbReference type="SAM" id="Coils"/>
    </source>
</evidence>
<protein>
    <submittedName>
        <fullName evidence="3">Nitrogenase</fullName>
    </submittedName>
</protein>
<gene>
    <name evidence="3" type="ORF">DCMF_27635</name>
</gene>
<dbReference type="RefSeq" id="WP_148137425.1">
    <property type="nucleotide sequence ID" value="NZ_CP017634.1"/>
</dbReference>
<keyword evidence="1" id="KW-0175">Coiled coil</keyword>
<dbReference type="InterPro" id="IPR000510">
    <property type="entry name" value="Nase/OxRdtase_comp1"/>
</dbReference>
<dbReference type="PANTHER" id="PTHR42956">
    <property type="entry name" value="NITROGENASE IRON-MOLYBDENUM COFACTOR BIOSYNTHESIS PROTEIN NIFE"/>
    <property type="match status" value="1"/>
</dbReference>
<dbReference type="GO" id="GO:0016491">
    <property type="term" value="F:oxidoreductase activity"/>
    <property type="evidence" value="ECO:0007669"/>
    <property type="project" value="InterPro"/>
</dbReference>
<feature type="domain" description="Nitrogenase/oxidoreductase component 1" evidence="2">
    <location>
        <begin position="57"/>
        <end position="454"/>
    </location>
</feature>
<dbReference type="Gene3D" id="3.40.50.1980">
    <property type="entry name" value="Nitrogenase molybdenum iron protein domain"/>
    <property type="match status" value="1"/>
</dbReference>
<dbReference type="Proteomes" id="UP000323521">
    <property type="component" value="Chromosome"/>
</dbReference>
<evidence type="ECO:0000259" key="2">
    <source>
        <dbReference type="Pfam" id="PF00148"/>
    </source>
</evidence>
<sequence>MAINLQTPEVEIRENRLNSVLSYQGSAKDLCAKSAQRLLPCRDNSFNQCGDCSAQRAFLHIAQIRDTAVVNHGPIGCAGDFAIFNAQFRGGCRSKGYPVENIRALSTNLQERDTVYGGGEKLAETIREAYRRFHPKAIFVNTSCASGIIGDDIDGVVDAAEKELGIPIVPIYCEGFKSQVWTTGFDAAFHGILRKIVKPPKEKRADLITIFNFVNEDVFTPLLAKIGLKAKCLVVHSSIEELERISEAAATSHICETLGTYIAKGLEQEYGVPEIKSPPPFGFAWTDAWLREIGKITHKEKEVEALIQSEREHVEQELAELRKKLEGKTAYIVAGASFGHSILSMARDLGIEVVGITGFHHDQRFDNEDDRINSLKNAITCAGDIQNYHVCNKQPYQLINIIRALKPDLLLARHDNMVILGTKLGIPSVYVDDANLAVGYAGVINTGRKIIQVMQTKNFIKNIAKHVKFPYTDWWYQQDPFAFQRGELGE</sequence>
<feature type="coiled-coil region" evidence="1">
    <location>
        <begin position="304"/>
        <end position="331"/>
    </location>
</feature>
<reference evidence="3 4" key="1">
    <citation type="submission" date="2016-10" db="EMBL/GenBank/DDBJ databases">
        <title>Complete Genome Sequence of Peptococcaceae strain DCMF.</title>
        <authorList>
            <person name="Edwards R.J."/>
            <person name="Holland S.I."/>
            <person name="Deshpande N.P."/>
            <person name="Wong Y.K."/>
            <person name="Ertan H."/>
            <person name="Manefield M."/>
            <person name="Russell T.L."/>
            <person name="Lee M.J."/>
        </authorList>
    </citation>
    <scope>NUCLEOTIDE SEQUENCE [LARGE SCALE GENOMIC DNA]</scope>
    <source>
        <strain evidence="3 4">DCMF</strain>
    </source>
</reference>
<organism evidence="3 4">
    <name type="scientific">Formimonas warabiya</name>
    <dbReference type="NCBI Taxonomy" id="1761012"/>
    <lineage>
        <taxon>Bacteria</taxon>
        <taxon>Bacillati</taxon>
        <taxon>Bacillota</taxon>
        <taxon>Clostridia</taxon>
        <taxon>Eubacteriales</taxon>
        <taxon>Peptococcaceae</taxon>
        <taxon>Candidatus Formimonas</taxon>
    </lineage>
</organism>
<dbReference type="SUPFAM" id="SSF53807">
    <property type="entry name" value="Helical backbone' metal receptor"/>
    <property type="match status" value="1"/>
</dbReference>
<dbReference type="InterPro" id="IPR049939">
    <property type="entry name" value="NifE-like"/>
</dbReference>
<keyword evidence="4" id="KW-1185">Reference proteome</keyword>
<accession>A0A3G1KZR6</accession>
<dbReference type="OrthoDB" id="9767044at2"/>
<name>A0A3G1KZR6_FORW1</name>
<dbReference type="AlphaFoldDB" id="A0A3G1KZR6"/>
<dbReference type="Pfam" id="PF00148">
    <property type="entry name" value="Oxidored_nitro"/>
    <property type="match status" value="1"/>
</dbReference>
<dbReference type="KEGG" id="fwa:DCMF_27635"/>
<dbReference type="PANTHER" id="PTHR42956:SF1">
    <property type="entry name" value="NITROGENASE IRON-MOLYBDENUM COFACTOR BIOSYNTHESIS PROTEIN NIFE"/>
    <property type="match status" value="1"/>
</dbReference>
<dbReference type="Gene3D" id="3.40.50.12380">
    <property type="entry name" value="Nitrogenase MoFe cofactor biosynthesis protein NifE, C-terminal"/>
    <property type="match status" value="1"/>
</dbReference>
<evidence type="ECO:0000313" key="4">
    <source>
        <dbReference type="Proteomes" id="UP000323521"/>
    </source>
</evidence>
<evidence type="ECO:0000313" key="3">
    <source>
        <dbReference type="EMBL" id="ATW28022.1"/>
    </source>
</evidence>
<proteinExistence type="predicted"/>
<dbReference type="EMBL" id="CP017634">
    <property type="protein sequence ID" value="ATW28022.1"/>
    <property type="molecule type" value="Genomic_DNA"/>
</dbReference>